<feature type="transmembrane region" description="Helical" evidence="1">
    <location>
        <begin position="86"/>
        <end position="102"/>
    </location>
</feature>
<dbReference type="AlphaFoldDB" id="A0A5J5GCV5"/>
<keyword evidence="3" id="KW-1185">Reference proteome</keyword>
<name>A0A5J5GCV5_9RHOB</name>
<keyword evidence="1" id="KW-0472">Membrane</keyword>
<feature type="transmembrane region" description="Helical" evidence="1">
    <location>
        <begin position="37"/>
        <end position="55"/>
    </location>
</feature>
<comment type="caution">
    <text evidence="2">The sequence shown here is derived from an EMBL/GenBank/DDBJ whole genome shotgun (WGS) entry which is preliminary data.</text>
</comment>
<proteinExistence type="predicted"/>
<dbReference type="Proteomes" id="UP000326554">
    <property type="component" value="Unassembled WGS sequence"/>
</dbReference>
<keyword evidence="1" id="KW-0812">Transmembrane</keyword>
<accession>A0A5J5GCV5</accession>
<protein>
    <recommendedName>
        <fullName evidence="4">SPW repeat-containing protein</fullName>
    </recommendedName>
</protein>
<sequence length="125" mass="12681">MTRLIHPDQRVLAATIVVGAVAVLLPFVVSLTPEKAIAAHLMGLMIAAIAAKSIWRPGDGDGLLLSGAGALAVIVPVFAWQMPAGGAWALPVIGAFAFAAGLRHSSMPAGTRHDAPETGAAAAER</sequence>
<reference evidence="2 3" key="1">
    <citation type="submission" date="2019-09" db="EMBL/GenBank/DDBJ databases">
        <authorList>
            <person name="Park J.-S."/>
            <person name="Choi H.-J."/>
        </authorList>
    </citation>
    <scope>NUCLEOTIDE SEQUENCE [LARGE SCALE GENOMIC DNA]</scope>
    <source>
        <strain evidence="2 3">176SS1-4</strain>
    </source>
</reference>
<evidence type="ECO:0008006" key="4">
    <source>
        <dbReference type="Google" id="ProtNLM"/>
    </source>
</evidence>
<dbReference type="EMBL" id="VYQE01000006">
    <property type="protein sequence ID" value="KAA9005760.1"/>
    <property type="molecule type" value="Genomic_DNA"/>
</dbReference>
<evidence type="ECO:0000256" key="1">
    <source>
        <dbReference type="SAM" id="Phobius"/>
    </source>
</evidence>
<evidence type="ECO:0000313" key="3">
    <source>
        <dbReference type="Proteomes" id="UP000326554"/>
    </source>
</evidence>
<evidence type="ECO:0000313" key="2">
    <source>
        <dbReference type="EMBL" id="KAA9005760.1"/>
    </source>
</evidence>
<keyword evidence="1" id="KW-1133">Transmembrane helix</keyword>
<feature type="transmembrane region" description="Helical" evidence="1">
    <location>
        <begin position="12"/>
        <end position="31"/>
    </location>
</feature>
<gene>
    <name evidence="2" type="ORF">F3S47_17850</name>
</gene>
<organism evidence="2 3">
    <name type="scientific">Histidinibacterium aquaticum</name>
    <dbReference type="NCBI Taxonomy" id="2613962"/>
    <lineage>
        <taxon>Bacteria</taxon>
        <taxon>Pseudomonadati</taxon>
        <taxon>Pseudomonadota</taxon>
        <taxon>Alphaproteobacteria</taxon>
        <taxon>Rhodobacterales</taxon>
        <taxon>Paracoccaceae</taxon>
        <taxon>Histidinibacterium</taxon>
    </lineage>
</organism>
<feature type="transmembrane region" description="Helical" evidence="1">
    <location>
        <begin position="62"/>
        <end position="80"/>
    </location>
</feature>
<dbReference type="RefSeq" id="WP_150446667.1">
    <property type="nucleotide sequence ID" value="NZ_VYQE01000006.1"/>
</dbReference>